<dbReference type="Proteomes" id="UP000828048">
    <property type="component" value="Chromosome 2"/>
</dbReference>
<name>A0ACB7X4K0_9ERIC</name>
<gene>
    <name evidence="1" type="ORF">Vadar_026278</name>
</gene>
<protein>
    <submittedName>
        <fullName evidence="1">Uncharacterized protein</fullName>
    </submittedName>
</protein>
<comment type="caution">
    <text evidence="1">The sequence shown here is derived from an EMBL/GenBank/DDBJ whole genome shotgun (WGS) entry which is preliminary data.</text>
</comment>
<proteinExistence type="predicted"/>
<keyword evidence="2" id="KW-1185">Reference proteome</keyword>
<reference evidence="1 2" key="1">
    <citation type="journal article" date="2021" name="Hortic Res">
        <title>High-quality reference genome and annotation aids understanding of berry development for evergreen blueberry (Vaccinium darrowii).</title>
        <authorList>
            <person name="Yu J."/>
            <person name="Hulse-Kemp A.M."/>
            <person name="Babiker E."/>
            <person name="Staton M."/>
        </authorList>
    </citation>
    <scope>NUCLEOTIDE SEQUENCE [LARGE SCALE GENOMIC DNA]</scope>
    <source>
        <strain evidence="2">cv. NJ 8807/NJ 8810</strain>
        <tissue evidence="1">Young leaf</tissue>
    </source>
</reference>
<evidence type="ECO:0000313" key="1">
    <source>
        <dbReference type="EMBL" id="KAH7835460.1"/>
    </source>
</evidence>
<dbReference type="EMBL" id="CM037152">
    <property type="protein sequence ID" value="KAH7835460.1"/>
    <property type="molecule type" value="Genomic_DNA"/>
</dbReference>
<accession>A0ACB7X4K0</accession>
<organism evidence="1 2">
    <name type="scientific">Vaccinium darrowii</name>
    <dbReference type="NCBI Taxonomy" id="229202"/>
    <lineage>
        <taxon>Eukaryota</taxon>
        <taxon>Viridiplantae</taxon>
        <taxon>Streptophyta</taxon>
        <taxon>Embryophyta</taxon>
        <taxon>Tracheophyta</taxon>
        <taxon>Spermatophyta</taxon>
        <taxon>Magnoliopsida</taxon>
        <taxon>eudicotyledons</taxon>
        <taxon>Gunneridae</taxon>
        <taxon>Pentapetalae</taxon>
        <taxon>asterids</taxon>
        <taxon>Ericales</taxon>
        <taxon>Ericaceae</taxon>
        <taxon>Vaccinioideae</taxon>
        <taxon>Vaccinieae</taxon>
        <taxon>Vaccinium</taxon>
    </lineage>
</organism>
<evidence type="ECO:0000313" key="2">
    <source>
        <dbReference type="Proteomes" id="UP000828048"/>
    </source>
</evidence>
<sequence>MAPSKKNFRSGTKEWLTFDSVNGLILNGNGDIDGYGSSWWDSCDNGNECSGRPKALKFNNCNYLQVSGVSITNAQRSHISLSNCADVTIFNIKITAPDNTPNTDGIDISHSTRVQIQNSDIGTGHGISIGSLGEDHSEGIVEEVHVVGCTFTGTQNGARIKTWQGGSGYVRKVSFKDITLYDSMNPILIDQYYCDDKECKNQTSAVSISDVSFVGFTGTSATESAVQLLCSKSVGCHGIMLNRTNITPSRKQSAEDKVFSKCINAHGRSSGSNIPNVPCLLH</sequence>